<accession>A0A3D8PWL0</accession>
<dbReference type="Proteomes" id="UP000256520">
    <property type="component" value="Unassembled WGS sequence"/>
</dbReference>
<dbReference type="EMBL" id="PIOD01000006">
    <property type="protein sequence ID" value="RDW19927.1"/>
    <property type="molecule type" value="Genomic_DNA"/>
</dbReference>
<dbReference type="OrthoDB" id="2455313at2"/>
<comment type="caution">
    <text evidence="1">The sequence shown here is derived from an EMBL/GenBank/DDBJ whole genome shotgun (WGS) entry which is preliminary data.</text>
</comment>
<dbReference type="RefSeq" id="WP_115749274.1">
    <property type="nucleotide sequence ID" value="NZ_PIOD01000006.1"/>
</dbReference>
<keyword evidence="2" id="KW-1185">Reference proteome</keyword>
<proteinExistence type="predicted"/>
<sequence>MNIEVHNWGINVGNIQVEGVGSSSVLLIGDNEQIFLSSFFDTPPESFTFGNIIPLAPQGLRRDSRWKNVHQ</sequence>
<evidence type="ECO:0000313" key="2">
    <source>
        <dbReference type="Proteomes" id="UP000256520"/>
    </source>
</evidence>
<evidence type="ECO:0000313" key="1">
    <source>
        <dbReference type="EMBL" id="RDW19927.1"/>
    </source>
</evidence>
<gene>
    <name evidence="1" type="ORF">CWR45_07655</name>
</gene>
<reference evidence="2" key="1">
    <citation type="submission" date="2017-11" db="EMBL/GenBank/DDBJ databases">
        <authorList>
            <person name="Zhu W."/>
        </authorList>
    </citation>
    <scope>NUCLEOTIDE SEQUENCE [LARGE SCALE GENOMIC DNA]</scope>
    <source>
        <strain evidence="2">CAU 1051</strain>
    </source>
</reference>
<organism evidence="1 2">
    <name type="scientific">Oceanobacillus chungangensis</name>
    <dbReference type="NCBI Taxonomy" id="1229152"/>
    <lineage>
        <taxon>Bacteria</taxon>
        <taxon>Bacillati</taxon>
        <taxon>Bacillota</taxon>
        <taxon>Bacilli</taxon>
        <taxon>Bacillales</taxon>
        <taxon>Bacillaceae</taxon>
        <taxon>Oceanobacillus</taxon>
    </lineage>
</organism>
<name>A0A3D8PWL0_9BACI</name>
<protein>
    <submittedName>
        <fullName evidence="1">Spore gernimation protein GerPD</fullName>
    </submittedName>
</protein>
<dbReference type="AlphaFoldDB" id="A0A3D8PWL0"/>